<comment type="caution">
    <text evidence="3">The sequence shown here is derived from an EMBL/GenBank/DDBJ whole genome shotgun (WGS) entry which is preliminary data.</text>
</comment>
<dbReference type="RefSeq" id="WP_182606027.1">
    <property type="nucleotide sequence ID" value="NZ_VKHT01000230.1"/>
</dbReference>
<dbReference type="AlphaFoldDB" id="A0A7W3TCW3"/>
<feature type="region of interest" description="Disordered" evidence="1">
    <location>
        <begin position="1"/>
        <end position="34"/>
    </location>
</feature>
<feature type="region of interest" description="Disordered" evidence="1">
    <location>
        <begin position="462"/>
        <end position="492"/>
    </location>
</feature>
<evidence type="ECO:0000256" key="1">
    <source>
        <dbReference type="SAM" id="MobiDB-lite"/>
    </source>
</evidence>
<feature type="compositionally biased region" description="Basic and acidic residues" evidence="1">
    <location>
        <begin position="8"/>
        <end position="20"/>
    </location>
</feature>
<feature type="region of interest" description="Disordered" evidence="1">
    <location>
        <begin position="190"/>
        <end position="223"/>
    </location>
</feature>
<proteinExistence type="predicted"/>
<evidence type="ECO:0000313" key="4">
    <source>
        <dbReference type="Proteomes" id="UP000538929"/>
    </source>
</evidence>
<feature type="compositionally biased region" description="Basic residues" evidence="1">
    <location>
        <begin position="190"/>
        <end position="202"/>
    </location>
</feature>
<evidence type="ECO:0000313" key="3">
    <source>
        <dbReference type="EMBL" id="MBB0244397.1"/>
    </source>
</evidence>
<feature type="compositionally biased region" description="Low complexity" evidence="1">
    <location>
        <begin position="207"/>
        <end position="223"/>
    </location>
</feature>
<evidence type="ECO:0000259" key="2">
    <source>
        <dbReference type="Pfam" id="PF25148"/>
    </source>
</evidence>
<name>A0A7W3TCW3_9ACTN</name>
<dbReference type="Proteomes" id="UP000538929">
    <property type="component" value="Unassembled WGS sequence"/>
</dbReference>
<protein>
    <recommendedName>
        <fullName evidence="2">DUF7824 domain-containing protein</fullName>
    </recommendedName>
</protein>
<sequence length="950" mass="101295">MSTTTAPDTRDSRPDVRAADPKTLARLRRKAGGDPSAALLRAVEEAAEREIPILLADLDDAARRALVPELKRLRRENRWGKSGVHRAAHLAGTGCHTGPVACATWLAASREFFRWGDTTPFREVLAGRSPEFLAKVVERFADRSGLQPWEVDLLIRLADAAGVEPPVTEGVVTGWSGRVHQAVYERVQRRRQARRARRARGTHRTDAPPADAGEAPAPGEPAGHLLTVLREDPLTARAVPVLLDTRELSGRLYDPHDPYGAAGPHPLDTWAGALAHLAGEGLFDREALIETAIAVSARSGHPLSDTRFHVALLRALDPTDAEAADRTGDWVRLLAEAPTPAAGYAQETLRRLWEAELLTVERLGEMSRAAFFRGEKKLIRAQLSLLDAVMRARPETVPLLLPAVGEVFGHTDTALCERALRVVGRRVRHADRAAREELVASADLLGAGLLPRAAELLDAPQLLTPHGEGPAEPLPDVLPEPRAPRPLPAPAAGPEEFAAVAGSALAAELRGRVAVADHEWTLDGLVRLAHRDRAVLVGVLEPILERHREWLGYREWLRHSDFNLLLPMVAAADGLVSVDLGKARRMVEKADCRHARFSASRRRRVLEVTEMLISGAPPLLLSTPDDESGALAPGTLLERLRLYRDAGAKAGPVDLDLALLRCRPADDPTGLAERARELGTPEGARFAGWIEGPGLPDFPSGRMTAHVWRGDTRPEAVSAPSPEVAAALPALPELGGGYPAPSARASSEHWCGCGYSSPRQWASMLPHRPDAVAVHLVPSLANSARWNDRPDTGQLIMLAEAPGPAGPALHLAIAYGLGARHTDDRLATVDAILALAGRGTLDTVRLGTDLAEVIGVGAVKVNRIADALATLASAGAPATAWAVLSVVLPVLLAPGGTPPRGVADLLAAAAGSVEACGARGDHAWLDAPADRKGGSRAVTEAGRLRRALAA</sequence>
<feature type="domain" description="DUF7824" evidence="2">
    <location>
        <begin position="514"/>
        <end position="664"/>
    </location>
</feature>
<keyword evidence="4" id="KW-1185">Reference proteome</keyword>
<dbReference type="EMBL" id="VKHT01000230">
    <property type="protein sequence ID" value="MBB0244397.1"/>
    <property type="molecule type" value="Genomic_DNA"/>
</dbReference>
<dbReference type="Pfam" id="PF25148">
    <property type="entry name" value="DUF7824"/>
    <property type="match status" value="1"/>
</dbReference>
<organism evidence="3 4">
    <name type="scientific">Streptomyces alkaliphilus</name>
    <dbReference type="NCBI Taxonomy" id="1472722"/>
    <lineage>
        <taxon>Bacteria</taxon>
        <taxon>Bacillati</taxon>
        <taxon>Actinomycetota</taxon>
        <taxon>Actinomycetes</taxon>
        <taxon>Kitasatosporales</taxon>
        <taxon>Streptomycetaceae</taxon>
        <taxon>Streptomyces</taxon>
    </lineage>
</organism>
<dbReference type="InterPro" id="IPR056726">
    <property type="entry name" value="DUF7824"/>
</dbReference>
<accession>A0A7W3TCW3</accession>
<reference evidence="4" key="1">
    <citation type="submission" date="2019-10" db="EMBL/GenBank/DDBJ databases">
        <title>Streptomyces sp. nov., a novel actinobacterium isolated from alkaline environment.</title>
        <authorList>
            <person name="Golinska P."/>
        </authorList>
    </citation>
    <scope>NUCLEOTIDE SEQUENCE [LARGE SCALE GENOMIC DNA]</scope>
    <source>
        <strain evidence="4">DSM 42118</strain>
    </source>
</reference>
<gene>
    <name evidence="3" type="ORF">FNQ90_09840</name>
</gene>